<dbReference type="GO" id="GO:0009011">
    <property type="term" value="F:alpha-1,4-glucan glucosyltransferase (ADP-glucose donor) activity"/>
    <property type="evidence" value="ECO:0007669"/>
    <property type="project" value="UniProtKB-EC"/>
</dbReference>
<dbReference type="EC" id="2.4.1.-" evidence="14"/>
<dbReference type="PANTHER" id="PTHR45825:SF11">
    <property type="entry name" value="ALPHA AMYLASE DOMAIN-CONTAINING PROTEIN"/>
    <property type="match status" value="1"/>
</dbReference>
<dbReference type="Pfam" id="PF00534">
    <property type="entry name" value="Glycos_transf_1"/>
    <property type="match status" value="1"/>
</dbReference>
<evidence type="ECO:0000256" key="4">
    <source>
        <dbReference type="ARBA" id="ARBA00010281"/>
    </source>
</evidence>
<dbReference type="InterPro" id="IPR011835">
    <property type="entry name" value="GS/SS"/>
</dbReference>
<keyword evidence="7 14" id="KW-0750">Starch biosynthesis</keyword>
<dbReference type="PANTHER" id="PTHR45825">
    <property type="entry name" value="GRANULE-BOUND STARCH SYNTHASE 1, CHLOROPLASTIC/AMYLOPLASTIC"/>
    <property type="match status" value="1"/>
</dbReference>
<evidence type="ECO:0000256" key="6">
    <source>
        <dbReference type="ARBA" id="ARBA00022679"/>
    </source>
</evidence>
<evidence type="ECO:0000256" key="9">
    <source>
        <dbReference type="ARBA" id="ARBA00023015"/>
    </source>
</evidence>
<evidence type="ECO:0000256" key="12">
    <source>
        <dbReference type="ARBA" id="ARBA00023234"/>
    </source>
</evidence>
<keyword evidence="10" id="KW-0238">DNA-binding</keyword>
<keyword evidence="18" id="KW-1185">Reference proteome</keyword>
<evidence type="ECO:0000256" key="8">
    <source>
        <dbReference type="ARBA" id="ARBA00022946"/>
    </source>
</evidence>
<dbReference type="Gene3D" id="3.30.730.10">
    <property type="entry name" value="AP2/ERF domain"/>
    <property type="match status" value="1"/>
</dbReference>
<dbReference type="CDD" id="cd00018">
    <property type="entry name" value="AP2"/>
    <property type="match status" value="1"/>
</dbReference>
<dbReference type="AlphaFoldDB" id="A0A8K0I3T4"/>
<comment type="subcellular location">
    <subcellularLocation>
        <location evidence="2">Nucleus</location>
    </subcellularLocation>
    <subcellularLocation>
        <location evidence="14">Plastid</location>
        <location evidence="14">Chloroplast</location>
    </subcellularLocation>
    <subcellularLocation>
        <location evidence="14">Plastid</location>
        <location evidence="14">Amyloplast</location>
    </subcellularLocation>
</comment>
<dbReference type="Gene3D" id="3.40.50.2000">
    <property type="entry name" value="Glycogen Phosphorylase B"/>
    <property type="match status" value="2"/>
</dbReference>
<comment type="pathway">
    <text evidence="3 14">Glycan biosynthesis; starch biosynthesis.</text>
</comment>
<organism evidence="17 18">
    <name type="scientific">Cocos nucifera</name>
    <name type="common">Coconut palm</name>
    <dbReference type="NCBI Taxonomy" id="13894"/>
    <lineage>
        <taxon>Eukaryota</taxon>
        <taxon>Viridiplantae</taxon>
        <taxon>Streptophyta</taxon>
        <taxon>Embryophyta</taxon>
        <taxon>Tracheophyta</taxon>
        <taxon>Spermatophyta</taxon>
        <taxon>Magnoliopsida</taxon>
        <taxon>Liliopsida</taxon>
        <taxon>Arecaceae</taxon>
        <taxon>Arecoideae</taxon>
        <taxon>Cocoseae</taxon>
        <taxon>Attaleinae</taxon>
        <taxon>Cocos</taxon>
    </lineage>
</organism>
<dbReference type="SMART" id="SM00380">
    <property type="entry name" value="AP2"/>
    <property type="match status" value="1"/>
</dbReference>
<feature type="compositionally biased region" description="Basic and acidic residues" evidence="15">
    <location>
        <begin position="524"/>
        <end position="533"/>
    </location>
</feature>
<evidence type="ECO:0000256" key="7">
    <source>
        <dbReference type="ARBA" id="ARBA00022922"/>
    </source>
</evidence>
<dbReference type="InterPro" id="IPR013534">
    <property type="entry name" value="Starch_synth_cat_dom"/>
</dbReference>
<keyword evidence="13" id="KW-0539">Nucleus</keyword>
<keyword evidence="9" id="KW-0805">Transcription regulation</keyword>
<keyword evidence="6" id="KW-0808">Transferase</keyword>
<dbReference type="InterPro" id="IPR001471">
    <property type="entry name" value="AP2/ERF_dom"/>
</dbReference>
<keyword evidence="14" id="KW-0150">Chloroplast</keyword>
<evidence type="ECO:0000256" key="5">
    <source>
        <dbReference type="ARBA" id="ARBA00022676"/>
    </source>
</evidence>
<dbReference type="GO" id="GO:0019252">
    <property type="term" value="P:starch biosynthetic process"/>
    <property type="evidence" value="ECO:0007669"/>
    <property type="project" value="UniProtKB-UniRule"/>
</dbReference>
<dbReference type="Proteomes" id="UP000797356">
    <property type="component" value="Chromosome 3"/>
</dbReference>
<feature type="region of interest" description="Disordered" evidence="15">
    <location>
        <begin position="524"/>
        <end position="560"/>
    </location>
</feature>
<evidence type="ECO:0000256" key="14">
    <source>
        <dbReference type="RuleBase" id="RU361232"/>
    </source>
</evidence>
<evidence type="ECO:0000256" key="3">
    <source>
        <dbReference type="ARBA" id="ARBA00004727"/>
    </source>
</evidence>
<keyword evidence="12 14" id="KW-0934">Plastid</keyword>
<protein>
    <recommendedName>
        <fullName evidence="14">Starch synthase, chloroplastic/amyloplastic</fullName>
        <ecNumber evidence="14">2.4.1.-</ecNumber>
    </recommendedName>
</protein>
<comment type="caution">
    <text evidence="17">The sequence shown here is derived from an EMBL/GenBank/DDBJ whole genome shotgun (WGS) entry which is preliminary data.</text>
</comment>
<dbReference type="FunFam" id="3.30.730.10:FF:000001">
    <property type="entry name" value="Ethylene-responsive transcription factor 2"/>
    <property type="match status" value="1"/>
</dbReference>
<dbReference type="SUPFAM" id="SSF53756">
    <property type="entry name" value="UDP-Glycosyltransferase/glycogen phosphorylase"/>
    <property type="match status" value="1"/>
</dbReference>
<dbReference type="FunFam" id="3.40.50.2000:FF:000025">
    <property type="entry name" value="Starch synthase, chloroplastic/amyloplastic"/>
    <property type="match status" value="1"/>
</dbReference>
<dbReference type="UniPathway" id="UPA00152"/>
<accession>A0A8K0I3T4</accession>
<sequence>MAAPLRVCCSPVAARCSAKPSPLDPPACQPTAVGLPRWKKPACGPLFTRRRCVAERSKEDQPAPALAQTEDEKTQSDELETPMVTDMELLVTISLLGAKYRPHGVYKDARSILVIHNLAHQGVEAATTYQNLGLPPEWYGALEWVFPPWARTHALDKGEAVNILKGAIVTADRMVTVSQGYSWEITTVEGGHGLNELLNSRKSVLNGITNGIDVDDWDPASDKYIPFHYSINDLSGKAQCKAALQKELGLAIRPDCPLVGFIGRLDYQKGTDLISYSDQHSNLAFYYMRNMDIVAIKGRMIMLGSGDPDTEDWMRSAESTYREKFRGWVGFNVPISHRITAGCDILLMPSRFEPCGLNQLYAMRYGTVPVVHCTGGLRDTVENFHPFAKEDSGEGTGFIGYFDRWTFSPLSKDSMLGALRFAIQTFREHKSSWEGLMKRGMSRDFTWDSAAAQSCCCNGAVGAYPDHRGSLFQTQVHDLLSFVGLGRPELGTARSEATESNLSRAGFAALVVNSSRFVGCSGERLRRSAKEPSPDYVPSAKEQRQATSDPNSGGGMRHPVYRGIRKRRWGRWVSEIREPRKKSRIWLGSFPTPEMAARAYDVAAQCLKGHKALLNFPDRAHLLPQPSTSSPKDIQAAAIAAANLECLPSTSASTLEEENLDLKSLD</sequence>
<reference evidence="17" key="1">
    <citation type="journal article" date="2017" name="Gigascience">
        <title>The genome draft of coconut (Cocos nucifera).</title>
        <authorList>
            <person name="Xiao Y."/>
            <person name="Xu P."/>
            <person name="Fan H."/>
            <person name="Baudouin L."/>
            <person name="Xia W."/>
            <person name="Bocs S."/>
            <person name="Xu J."/>
            <person name="Li Q."/>
            <person name="Guo A."/>
            <person name="Zhou L."/>
            <person name="Li J."/>
            <person name="Wu Y."/>
            <person name="Ma Z."/>
            <person name="Armero A."/>
            <person name="Issali A.E."/>
            <person name="Liu N."/>
            <person name="Peng M."/>
            <person name="Yang Y."/>
        </authorList>
    </citation>
    <scope>NUCLEOTIDE SEQUENCE</scope>
    <source>
        <tissue evidence="17">Spear leaf of Hainan Tall coconut</tissue>
    </source>
</reference>
<comment type="catalytic activity">
    <reaction evidence="1">
        <text>[(1-&gt;4)-alpha-D-glucosyl](n) + ADP-alpha-D-glucose = [(1-&gt;4)-alpha-D-glucosyl](n+1) + ADP + H(+)</text>
        <dbReference type="Rhea" id="RHEA:18189"/>
        <dbReference type="Rhea" id="RHEA-COMP:9584"/>
        <dbReference type="Rhea" id="RHEA-COMP:9587"/>
        <dbReference type="ChEBI" id="CHEBI:15378"/>
        <dbReference type="ChEBI" id="CHEBI:15444"/>
        <dbReference type="ChEBI" id="CHEBI:57498"/>
        <dbReference type="ChEBI" id="CHEBI:456216"/>
        <dbReference type="EC" id="2.4.1.21"/>
    </reaction>
</comment>
<dbReference type="GO" id="GO:0003677">
    <property type="term" value="F:DNA binding"/>
    <property type="evidence" value="ECO:0007669"/>
    <property type="project" value="UniProtKB-KW"/>
</dbReference>
<dbReference type="GO" id="GO:0003700">
    <property type="term" value="F:DNA-binding transcription factor activity"/>
    <property type="evidence" value="ECO:0007669"/>
    <property type="project" value="InterPro"/>
</dbReference>
<dbReference type="Pfam" id="PF00847">
    <property type="entry name" value="AP2"/>
    <property type="match status" value="1"/>
</dbReference>
<name>A0A8K0I3T4_COCNU</name>
<feature type="region of interest" description="Disordered" evidence="15">
    <location>
        <begin position="54"/>
        <end position="80"/>
    </location>
</feature>
<evidence type="ECO:0000256" key="2">
    <source>
        <dbReference type="ARBA" id="ARBA00004123"/>
    </source>
</evidence>
<dbReference type="GO" id="GO:0004373">
    <property type="term" value="F:alpha-1,4-glucan glucosyltransferase (UDP-glucose donor) activity"/>
    <property type="evidence" value="ECO:0007669"/>
    <property type="project" value="InterPro"/>
</dbReference>
<evidence type="ECO:0000256" key="15">
    <source>
        <dbReference type="SAM" id="MobiDB-lite"/>
    </source>
</evidence>
<keyword evidence="11" id="KW-0804">Transcription</keyword>
<evidence type="ECO:0000256" key="1">
    <source>
        <dbReference type="ARBA" id="ARBA00001478"/>
    </source>
</evidence>
<gene>
    <name evidence="17" type="ORF">COCNU_03G011300</name>
</gene>
<dbReference type="InterPro" id="IPR036955">
    <property type="entry name" value="AP2/ERF_dom_sf"/>
</dbReference>
<dbReference type="InterPro" id="IPR016177">
    <property type="entry name" value="DNA-bd_dom_sf"/>
</dbReference>
<dbReference type="EMBL" id="CM017874">
    <property type="protein sequence ID" value="KAG1335011.1"/>
    <property type="molecule type" value="Genomic_DNA"/>
</dbReference>
<dbReference type="GO" id="GO:0009507">
    <property type="term" value="C:chloroplast"/>
    <property type="evidence" value="ECO:0007669"/>
    <property type="project" value="UniProtKB-SubCell"/>
</dbReference>
<dbReference type="GO" id="GO:0005634">
    <property type="term" value="C:nucleus"/>
    <property type="evidence" value="ECO:0007669"/>
    <property type="project" value="UniProtKB-SubCell"/>
</dbReference>
<evidence type="ECO:0000259" key="16">
    <source>
        <dbReference type="PROSITE" id="PS51032"/>
    </source>
</evidence>
<keyword evidence="12 14" id="KW-0035">Amyloplast</keyword>
<dbReference type="GO" id="GO:0009501">
    <property type="term" value="C:amyloplast"/>
    <property type="evidence" value="ECO:0007669"/>
    <property type="project" value="UniProtKB-SubCell"/>
</dbReference>
<comment type="similarity">
    <text evidence="4 14">Belongs to the glycosyltransferase 1 family. Bacterial/plant glycogen synthase subfamily.</text>
</comment>
<evidence type="ECO:0000256" key="11">
    <source>
        <dbReference type="ARBA" id="ARBA00023163"/>
    </source>
</evidence>
<dbReference type="PRINTS" id="PR00367">
    <property type="entry name" value="ETHRSPELEMNT"/>
</dbReference>
<evidence type="ECO:0000256" key="13">
    <source>
        <dbReference type="ARBA" id="ARBA00023242"/>
    </source>
</evidence>
<dbReference type="PROSITE" id="PS51032">
    <property type="entry name" value="AP2_ERF"/>
    <property type="match status" value="1"/>
</dbReference>
<evidence type="ECO:0000256" key="10">
    <source>
        <dbReference type="ARBA" id="ARBA00023125"/>
    </source>
</evidence>
<keyword evidence="8" id="KW-0809">Transit peptide</keyword>
<feature type="domain" description="AP2/ERF" evidence="16">
    <location>
        <begin position="560"/>
        <end position="617"/>
    </location>
</feature>
<evidence type="ECO:0000313" key="18">
    <source>
        <dbReference type="Proteomes" id="UP000797356"/>
    </source>
</evidence>
<reference evidence="17" key="2">
    <citation type="submission" date="2019-07" db="EMBL/GenBank/DDBJ databases">
        <authorList>
            <person name="Yang Y."/>
            <person name="Bocs S."/>
            <person name="Baudouin L."/>
        </authorList>
    </citation>
    <scope>NUCLEOTIDE SEQUENCE</scope>
    <source>
        <tissue evidence="17">Spear leaf of Hainan Tall coconut</tissue>
    </source>
</reference>
<proteinExistence type="inferred from homology"/>
<dbReference type="SUPFAM" id="SSF54171">
    <property type="entry name" value="DNA-binding domain"/>
    <property type="match status" value="1"/>
</dbReference>
<dbReference type="OrthoDB" id="512920at2759"/>
<evidence type="ECO:0000313" key="17">
    <source>
        <dbReference type="EMBL" id="KAG1335011.1"/>
    </source>
</evidence>
<dbReference type="InterPro" id="IPR001296">
    <property type="entry name" value="Glyco_trans_1"/>
</dbReference>
<dbReference type="NCBIfam" id="TIGR02095">
    <property type="entry name" value="glgA"/>
    <property type="match status" value="1"/>
</dbReference>
<dbReference type="Pfam" id="PF08323">
    <property type="entry name" value="Glyco_transf_5"/>
    <property type="match status" value="1"/>
</dbReference>
<dbReference type="CDD" id="cd03791">
    <property type="entry name" value="GT5_Glycogen_synthase_DULL1-like"/>
    <property type="match status" value="1"/>
</dbReference>
<keyword evidence="5 14" id="KW-0328">Glycosyltransferase</keyword>